<keyword evidence="5" id="KW-0752">Steroid biosynthesis</keyword>
<dbReference type="GO" id="GO:0004421">
    <property type="term" value="F:hydroxymethylglutaryl-CoA synthase activity"/>
    <property type="evidence" value="ECO:0007669"/>
    <property type="project" value="UniProtKB-EC"/>
</dbReference>
<dbReference type="VEuPathDB" id="AmoebaDB:FDP41_012186"/>
<accession>A0A6A5C8D0</accession>
<dbReference type="OrthoDB" id="1269963at2759"/>
<dbReference type="UniPathway" id="UPA00058">
    <property type="reaction ID" value="UER00102"/>
</dbReference>
<evidence type="ECO:0000259" key="6">
    <source>
        <dbReference type="Pfam" id="PF01154"/>
    </source>
</evidence>
<protein>
    <recommendedName>
        <fullName evidence="5">Hydroxymethylglutaryl-CoA synthase</fullName>
        <shortName evidence="5">HMG-CoA synthase</shortName>
        <ecNumber evidence="5">2.3.3.10</ecNumber>
    </recommendedName>
    <alternativeName>
        <fullName evidence="5">3-hydroxy-3-methylglutaryl coenzyme A synthase</fullName>
    </alternativeName>
</protein>
<dbReference type="EMBL" id="VFQX01000013">
    <property type="protein sequence ID" value="KAF0981529.1"/>
    <property type="molecule type" value="Genomic_DNA"/>
</dbReference>
<dbReference type="Pfam" id="PF01154">
    <property type="entry name" value="HMG_CoA_synt_N"/>
    <property type="match status" value="1"/>
</dbReference>
<evidence type="ECO:0000256" key="2">
    <source>
        <dbReference type="ARBA" id="ARBA00022679"/>
    </source>
</evidence>
<dbReference type="VEuPathDB" id="AmoebaDB:NfTy_038620"/>
<feature type="binding site" evidence="4">
    <location>
        <position position="304"/>
    </location>
    <ligand>
        <name>CoA</name>
        <dbReference type="ChEBI" id="CHEBI:57287"/>
    </ligand>
</feature>
<feature type="active site" description="Proton donor/acceptor" evidence="3">
    <location>
        <position position="130"/>
    </location>
</feature>
<dbReference type="NCBIfam" id="TIGR01833">
    <property type="entry name" value="HMG-CoA-S_euk"/>
    <property type="match status" value="1"/>
</dbReference>
<keyword evidence="5" id="KW-0753">Steroid metabolism</keyword>
<organism evidence="8 9">
    <name type="scientific">Naegleria fowleri</name>
    <name type="common">Brain eating amoeba</name>
    <dbReference type="NCBI Taxonomy" id="5763"/>
    <lineage>
        <taxon>Eukaryota</taxon>
        <taxon>Discoba</taxon>
        <taxon>Heterolobosea</taxon>
        <taxon>Tetramitia</taxon>
        <taxon>Eutetramitia</taxon>
        <taxon>Vahlkampfiidae</taxon>
        <taxon>Naegleria</taxon>
    </lineage>
</organism>
<dbReference type="InterPro" id="IPR013528">
    <property type="entry name" value="HMG_CoA_synth_N"/>
</dbReference>
<dbReference type="CDD" id="cd00827">
    <property type="entry name" value="init_cond_enzymes"/>
    <property type="match status" value="1"/>
</dbReference>
<dbReference type="GO" id="GO:0016126">
    <property type="term" value="P:sterol biosynthetic process"/>
    <property type="evidence" value="ECO:0007669"/>
    <property type="project" value="UniProtKB-KW"/>
</dbReference>
<dbReference type="Proteomes" id="UP000444721">
    <property type="component" value="Unassembled WGS sequence"/>
</dbReference>
<feature type="domain" description="Hydroxymethylglutaryl-coenzyme A synthase C-terminal" evidence="7">
    <location>
        <begin position="231"/>
        <end position="512"/>
    </location>
</feature>
<evidence type="ECO:0000256" key="1">
    <source>
        <dbReference type="ARBA" id="ARBA00007061"/>
    </source>
</evidence>
<sequence length="513" mass="58345">MNPSSHKAATHILRKVNHKATLLKSTLSSSSSCCQKASFSSVASKTHNPHFGIVGMEAYFPNRFVSQSALEQHDGVSEGKYTIGLAQSRMAVVDLEREDTVSLAMSAVKRLFEKYSIDPKQVKRLEVGTESAIDKSKSIKSFIMQEFPQVEYSEMEGIDTINACYGATNALFNGLYWLNSEHTTTKKNDVYSVVVAVDIAQYDKGPARPTGGAGAVAMLLGRDAPLSFSDFRLKAFHMEHAYDFYKPKKTSYFPTVDGQYSNVCYLKALDICYERLRSRHEQPISVADLDYLCFHAPYNKLVQKSFARMVYSDFALAEESQLESLYAKYGIKDDETKSKINQYARSQPREETYNDNESSKFFIALTKKMYEQKVGASTYLPRELGNTYAASLYAGLTSLVGLKGQELQDKRINLFSYGSGLAAAMFEFQGRETTHKKHRYQLEDIKNILDLPNRLNQRQEITPEEYSKTMDHNMDVYLKHDFVSSTPTDYISSGAYYLDRVDDKYRRFYLRKE</sequence>
<evidence type="ECO:0000256" key="5">
    <source>
        <dbReference type="RuleBase" id="RU364071"/>
    </source>
</evidence>
<feature type="active site" description="Acyl-thioester intermediate" evidence="3">
    <location>
        <position position="164"/>
    </location>
</feature>
<dbReference type="GO" id="GO:0006084">
    <property type="term" value="P:acetyl-CoA metabolic process"/>
    <property type="evidence" value="ECO:0007669"/>
    <property type="project" value="InterPro"/>
</dbReference>
<comment type="function">
    <text evidence="5">Catalyzes the condensation of acetyl-CoA with acetoacetyl-CoA to form HMG-CoA.</text>
</comment>
<dbReference type="Pfam" id="PF08540">
    <property type="entry name" value="HMG_CoA_synt_C"/>
    <property type="match status" value="1"/>
</dbReference>
<dbReference type="GO" id="GO:0010142">
    <property type="term" value="P:farnesyl diphosphate biosynthetic process, mevalonate pathway"/>
    <property type="evidence" value="ECO:0007669"/>
    <property type="project" value="InterPro"/>
</dbReference>
<dbReference type="VEuPathDB" id="AmoebaDB:NF0046100"/>
<feature type="active site" description="Proton donor/acceptor" evidence="3">
    <location>
        <position position="295"/>
    </location>
</feature>
<feature type="domain" description="Hydroxymethylglutaryl-coenzyme A synthase N-terminal" evidence="6">
    <location>
        <begin position="51"/>
        <end position="225"/>
    </location>
</feature>
<evidence type="ECO:0000313" key="9">
    <source>
        <dbReference type="Proteomes" id="UP000444721"/>
    </source>
</evidence>
<keyword evidence="2 5" id="KW-0808">Transferase</keyword>
<dbReference type="InterPro" id="IPR013746">
    <property type="entry name" value="HMG_CoA_synt_C_dom"/>
</dbReference>
<dbReference type="PANTHER" id="PTHR43323:SF2">
    <property type="entry name" value="HYDROXYMETHYLGLUTARYL-COA SYNTHASE"/>
    <property type="match status" value="1"/>
</dbReference>
<dbReference type="SUPFAM" id="SSF53901">
    <property type="entry name" value="Thiolase-like"/>
    <property type="match status" value="2"/>
</dbReference>
<gene>
    <name evidence="8" type="ORF">FDP41_012186</name>
</gene>
<comment type="pathway">
    <text evidence="5">Metabolic intermediate biosynthesis; (R)-mevalonate biosynthesis; (R)-mevalonate from acetyl-CoA: step 2/3.</text>
</comment>
<dbReference type="EC" id="2.3.3.10" evidence="5"/>
<keyword evidence="5" id="KW-0444">Lipid biosynthesis</keyword>
<comment type="catalytic activity">
    <reaction evidence="5">
        <text>acetoacetyl-CoA + acetyl-CoA + H2O = (3S)-3-hydroxy-3-methylglutaryl-CoA + CoA + H(+)</text>
        <dbReference type="Rhea" id="RHEA:10188"/>
        <dbReference type="ChEBI" id="CHEBI:15377"/>
        <dbReference type="ChEBI" id="CHEBI:15378"/>
        <dbReference type="ChEBI" id="CHEBI:43074"/>
        <dbReference type="ChEBI" id="CHEBI:57286"/>
        <dbReference type="ChEBI" id="CHEBI:57287"/>
        <dbReference type="ChEBI" id="CHEBI:57288"/>
        <dbReference type="EC" id="2.3.3.10"/>
    </reaction>
</comment>
<dbReference type="AlphaFoldDB" id="A0A6A5C8D0"/>
<dbReference type="InterPro" id="IPR010122">
    <property type="entry name" value="HMG_CoA_synthase_euk"/>
</dbReference>
<evidence type="ECO:0000256" key="3">
    <source>
        <dbReference type="PIRSR" id="PIRSR610122-1"/>
    </source>
</evidence>
<dbReference type="OMA" id="DDAYNWI"/>
<feature type="binding site" evidence="4">
    <location>
        <position position="261"/>
    </location>
    <ligand>
        <name>CoA</name>
        <dbReference type="ChEBI" id="CHEBI:57287"/>
    </ligand>
</feature>
<evidence type="ECO:0000256" key="4">
    <source>
        <dbReference type="PIRSR" id="PIRSR610122-2"/>
    </source>
</evidence>
<keyword evidence="5" id="KW-1207">Sterol metabolism</keyword>
<comment type="caution">
    <text evidence="8">The sequence shown here is derived from an EMBL/GenBank/DDBJ whole genome shotgun (WGS) entry which is preliminary data.</text>
</comment>
<dbReference type="RefSeq" id="XP_044566242.1">
    <property type="nucleotide sequence ID" value="XM_044702677.1"/>
</dbReference>
<comment type="similarity">
    <text evidence="1 5">Belongs to the thiolase-like superfamily. HMG-CoA synthase family.</text>
</comment>
<dbReference type="PANTHER" id="PTHR43323">
    <property type="entry name" value="3-HYDROXY-3-METHYLGLUTARYL COENZYME A SYNTHASE"/>
    <property type="match status" value="1"/>
</dbReference>
<name>A0A6A5C8D0_NAEFO</name>
<dbReference type="InterPro" id="IPR016039">
    <property type="entry name" value="Thiolase-like"/>
</dbReference>
<evidence type="ECO:0000259" key="7">
    <source>
        <dbReference type="Pfam" id="PF08540"/>
    </source>
</evidence>
<keyword evidence="9" id="KW-1185">Reference proteome</keyword>
<keyword evidence="5" id="KW-0443">Lipid metabolism</keyword>
<proteinExistence type="inferred from homology"/>
<reference evidence="8 9" key="1">
    <citation type="journal article" date="2019" name="Sci. Rep.">
        <title>Nanopore sequencing improves the draft genome of the human pathogenic amoeba Naegleria fowleri.</title>
        <authorList>
            <person name="Liechti N."/>
            <person name="Schurch N."/>
            <person name="Bruggmann R."/>
            <person name="Wittwer M."/>
        </authorList>
    </citation>
    <scope>NUCLEOTIDE SEQUENCE [LARGE SCALE GENOMIC DNA]</scope>
    <source>
        <strain evidence="8 9">ATCC 30894</strain>
    </source>
</reference>
<dbReference type="Gene3D" id="3.40.47.10">
    <property type="match status" value="1"/>
</dbReference>
<keyword evidence="5" id="KW-0756">Sterol biosynthesis</keyword>
<evidence type="ECO:0000313" key="8">
    <source>
        <dbReference type="EMBL" id="KAF0981529.1"/>
    </source>
</evidence>
<feature type="binding site" evidence="4">
    <location>
        <position position="300"/>
    </location>
    <ligand>
        <name>CoA</name>
        <dbReference type="ChEBI" id="CHEBI:57287"/>
    </ligand>
</feature>
<dbReference type="GeneID" id="68119401"/>